<dbReference type="SUPFAM" id="SSF49899">
    <property type="entry name" value="Concanavalin A-like lectins/glucanases"/>
    <property type="match status" value="1"/>
</dbReference>
<gene>
    <name evidence="1" type="ORF">F4Y42_19770</name>
</gene>
<dbReference type="InterPro" id="IPR013320">
    <property type="entry name" value="ConA-like_dom_sf"/>
</dbReference>
<dbReference type="AlphaFoldDB" id="A0A6B0Z1C5"/>
<organism evidence="1">
    <name type="scientific">Caldilineaceae bacterium SB0664_bin_27</name>
    <dbReference type="NCBI Taxonomy" id="2605260"/>
    <lineage>
        <taxon>Bacteria</taxon>
        <taxon>Bacillati</taxon>
        <taxon>Chloroflexota</taxon>
        <taxon>Caldilineae</taxon>
        <taxon>Caldilineales</taxon>
        <taxon>Caldilineaceae</taxon>
    </lineage>
</organism>
<evidence type="ECO:0000313" key="1">
    <source>
        <dbReference type="EMBL" id="MXY95682.1"/>
    </source>
</evidence>
<keyword evidence="1" id="KW-0378">Hydrolase</keyword>
<sequence>MTTHNVYARFAEGLSSEWHKSTVGSAFLRTDASGLLLGNEGASQHAYTNAQVDDYRGLPRSRFPWRPPLRLSLRARFSHDSGQLNGTAGFGFWNDPLRMTGLHRVALPQALWFFYAGPDAAMPLTLDQPAWGWKASVIDTRTSRFLLRAPLIALAAPLTRMPDLYRSLWPSVQRAAGIADRTVPAAMTDWHVYTIDWQLERVRFYLDGALLTEASHVPADPLGLVIWLDNQFLQFTPWGKFKWGLVEKREVQWLEIDWLAVETADA</sequence>
<accession>A0A6B0Z1C5</accession>
<dbReference type="EMBL" id="VXRG01000167">
    <property type="protein sequence ID" value="MXY95682.1"/>
    <property type="molecule type" value="Genomic_DNA"/>
</dbReference>
<name>A0A6B0Z1C5_9CHLR</name>
<proteinExistence type="predicted"/>
<dbReference type="GO" id="GO:0016787">
    <property type="term" value="F:hydrolase activity"/>
    <property type="evidence" value="ECO:0007669"/>
    <property type="project" value="UniProtKB-KW"/>
</dbReference>
<protein>
    <submittedName>
        <fullName evidence="1">Family 16 glycosylhydrolase</fullName>
    </submittedName>
</protein>
<comment type="caution">
    <text evidence="1">The sequence shown here is derived from an EMBL/GenBank/DDBJ whole genome shotgun (WGS) entry which is preliminary data.</text>
</comment>
<reference evidence="1" key="1">
    <citation type="submission" date="2019-09" db="EMBL/GenBank/DDBJ databases">
        <title>Characterisation of the sponge microbiome using genome-centric metagenomics.</title>
        <authorList>
            <person name="Engelberts J.P."/>
            <person name="Robbins S.J."/>
            <person name="De Goeij J.M."/>
            <person name="Aranda M."/>
            <person name="Bell S.C."/>
            <person name="Webster N.S."/>
        </authorList>
    </citation>
    <scope>NUCLEOTIDE SEQUENCE</scope>
    <source>
        <strain evidence="1">SB0664_bin_27</strain>
    </source>
</reference>
<dbReference type="Gene3D" id="2.60.120.200">
    <property type="match status" value="1"/>
</dbReference>